<dbReference type="AlphaFoldDB" id="A0A2R8BUX1"/>
<organism evidence="4 5">
    <name type="scientific">Palleronia abyssalis</name>
    <dbReference type="NCBI Taxonomy" id="1501240"/>
    <lineage>
        <taxon>Bacteria</taxon>
        <taxon>Pseudomonadati</taxon>
        <taxon>Pseudomonadota</taxon>
        <taxon>Alphaproteobacteria</taxon>
        <taxon>Rhodobacterales</taxon>
        <taxon>Roseobacteraceae</taxon>
        <taxon>Palleronia</taxon>
    </lineage>
</organism>
<dbReference type="RefSeq" id="WP_108893812.1">
    <property type="nucleotide sequence ID" value="NZ_ONZF01000003.1"/>
</dbReference>
<dbReference type="Pfam" id="PF05239">
    <property type="entry name" value="PRC"/>
    <property type="match status" value="1"/>
</dbReference>
<evidence type="ECO:0000256" key="1">
    <source>
        <dbReference type="SAM" id="MobiDB-lite"/>
    </source>
</evidence>
<dbReference type="OrthoDB" id="6158291at2"/>
<evidence type="ECO:0000259" key="3">
    <source>
        <dbReference type="Pfam" id="PF05239"/>
    </source>
</evidence>
<accession>A0A2R8BUX1</accession>
<gene>
    <name evidence="4" type="ORF">PAA8504_01779</name>
</gene>
<feature type="signal peptide" evidence="2">
    <location>
        <begin position="1"/>
        <end position="20"/>
    </location>
</feature>
<feature type="chain" id="PRO_5015343053" description="PRC-barrel domain-containing protein" evidence="2">
    <location>
        <begin position="21"/>
        <end position="165"/>
    </location>
</feature>
<keyword evidence="5" id="KW-1185">Reference proteome</keyword>
<dbReference type="SUPFAM" id="SSF50346">
    <property type="entry name" value="PRC-barrel domain"/>
    <property type="match status" value="1"/>
</dbReference>
<protein>
    <recommendedName>
        <fullName evidence="3">PRC-barrel domain-containing protein</fullName>
    </recommendedName>
</protein>
<feature type="region of interest" description="Disordered" evidence="1">
    <location>
        <begin position="23"/>
        <end position="44"/>
    </location>
</feature>
<dbReference type="Gene3D" id="2.30.30.240">
    <property type="entry name" value="PRC-barrel domain"/>
    <property type="match status" value="1"/>
</dbReference>
<evidence type="ECO:0000313" key="5">
    <source>
        <dbReference type="Proteomes" id="UP000244912"/>
    </source>
</evidence>
<reference evidence="4 5" key="1">
    <citation type="submission" date="2018-03" db="EMBL/GenBank/DDBJ databases">
        <authorList>
            <person name="Keele B.F."/>
        </authorList>
    </citation>
    <scope>NUCLEOTIDE SEQUENCE [LARGE SCALE GENOMIC DNA]</scope>
    <source>
        <strain evidence="4 5">CECT 8504</strain>
    </source>
</reference>
<evidence type="ECO:0000313" key="4">
    <source>
        <dbReference type="EMBL" id="SPJ23958.1"/>
    </source>
</evidence>
<evidence type="ECO:0000256" key="2">
    <source>
        <dbReference type="SAM" id="SignalP"/>
    </source>
</evidence>
<name>A0A2R8BUX1_9RHOB</name>
<proteinExistence type="predicted"/>
<sequence>MKTIATSAIALILASGTAFAESHTSNDEADMNSDTSMSSGDSYSSDDLMGMQGDLIRSRDITGGNVYTTNAANDEGWDSENSYTSVGTDWNQIGEIEDLILTQDGQIRGIVAEVGGFLDVADKHVVISVDDLNLVAVDDATYAYVTRYSEEELESREGVDEGFWN</sequence>
<dbReference type="Proteomes" id="UP000244912">
    <property type="component" value="Unassembled WGS sequence"/>
</dbReference>
<feature type="compositionally biased region" description="Low complexity" evidence="1">
    <location>
        <begin position="32"/>
        <end position="44"/>
    </location>
</feature>
<feature type="domain" description="PRC-barrel" evidence="3">
    <location>
        <begin position="91"/>
        <end position="135"/>
    </location>
</feature>
<dbReference type="InterPro" id="IPR027275">
    <property type="entry name" value="PRC-brl_dom"/>
</dbReference>
<keyword evidence="2" id="KW-0732">Signal</keyword>
<dbReference type="EMBL" id="ONZF01000003">
    <property type="protein sequence ID" value="SPJ23958.1"/>
    <property type="molecule type" value="Genomic_DNA"/>
</dbReference>
<dbReference type="InterPro" id="IPR011033">
    <property type="entry name" value="PRC_barrel-like_sf"/>
</dbReference>